<dbReference type="eggNOG" id="ENOG502QUVA">
    <property type="taxonomic scope" value="Eukaryota"/>
</dbReference>
<evidence type="ECO:0000256" key="6">
    <source>
        <dbReference type="SAM" id="Coils"/>
    </source>
</evidence>
<proteinExistence type="predicted"/>
<dbReference type="CDD" id="cd11393">
    <property type="entry name" value="bHLH_AtbHLH_like"/>
    <property type="match status" value="1"/>
</dbReference>
<feature type="region of interest" description="Disordered" evidence="7">
    <location>
        <begin position="259"/>
        <end position="288"/>
    </location>
</feature>
<protein>
    <submittedName>
        <fullName evidence="9">Predicted protein</fullName>
    </submittedName>
</protein>
<dbReference type="GO" id="GO:0005634">
    <property type="term" value="C:nucleus"/>
    <property type="evidence" value="ECO:0007669"/>
    <property type="project" value="UniProtKB-SubCell"/>
</dbReference>
<dbReference type="Pfam" id="PF00010">
    <property type="entry name" value="HLH"/>
    <property type="match status" value="1"/>
</dbReference>
<feature type="coiled-coil region" evidence="6">
    <location>
        <begin position="324"/>
        <end position="358"/>
    </location>
</feature>
<dbReference type="InterPro" id="IPR055478">
    <property type="entry name" value="DUF7050"/>
</dbReference>
<evidence type="ECO:0000256" key="5">
    <source>
        <dbReference type="ARBA" id="ARBA00023242"/>
    </source>
</evidence>
<evidence type="ECO:0000256" key="7">
    <source>
        <dbReference type="SAM" id="MobiDB-lite"/>
    </source>
</evidence>
<dbReference type="Pfam" id="PF23132">
    <property type="entry name" value="DUF7049"/>
    <property type="match status" value="1"/>
</dbReference>
<dbReference type="Gene3D" id="4.10.280.10">
    <property type="entry name" value="Helix-loop-helix DNA-binding domain"/>
    <property type="match status" value="1"/>
</dbReference>
<evidence type="ECO:0000256" key="3">
    <source>
        <dbReference type="ARBA" id="ARBA00023125"/>
    </source>
</evidence>
<dbReference type="InterPro" id="IPR045239">
    <property type="entry name" value="bHLH95_bHLH"/>
</dbReference>
<keyword evidence="10" id="KW-1185">Reference proteome</keyword>
<dbReference type="STRING" id="81972.D7MM88"/>
<dbReference type="PROSITE" id="PS50888">
    <property type="entry name" value="BHLH"/>
    <property type="match status" value="1"/>
</dbReference>
<dbReference type="InterPro" id="IPR036638">
    <property type="entry name" value="HLH_DNA-bd_sf"/>
</dbReference>
<dbReference type="EMBL" id="GL348720">
    <property type="protein sequence ID" value="EFH42433.1"/>
    <property type="molecule type" value="Genomic_DNA"/>
</dbReference>
<feature type="region of interest" description="Disordered" evidence="7">
    <location>
        <begin position="109"/>
        <end position="130"/>
    </location>
</feature>
<evidence type="ECO:0000313" key="10">
    <source>
        <dbReference type="Proteomes" id="UP000008694"/>
    </source>
</evidence>
<dbReference type="HOGENOM" id="CLU_024717_1_0_1"/>
<accession>D7MM88</accession>
<gene>
    <name evidence="9" type="ORF">ARALYDRAFT_685323</name>
</gene>
<feature type="compositionally biased region" description="Low complexity" evidence="7">
    <location>
        <begin position="120"/>
        <end position="130"/>
    </location>
</feature>
<dbReference type="PANTHER" id="PTHR46665">
    <property type="entry name" value="TRANSCRIPTION FACTOR BHLH041-RELATED-RELATED"/>
    <property type="match status" value="1"/>
</dbReference>
<dbReference type="GO" id="GO:0003677">
    <property type="term" value="F:DNA binding"/>
    <property type="evidence" value="ECO:0007669"/>
    <property type="project" value="UniProtKB-KW"/>
</dbReference>
<dbReference type="Proteomes" id="UP000008694">
    <property type="component" value="Unassembled WGS sequence"/>
</dbReference>
<keyword evidence="6" id="KW-0175">Coiled coil</keyword>
<evidence type="ECO:0000256" key="2">
    <source>
        <dbReference type="ARBA" id="ARBA00023015"/>
    </source>
</evidence>
<sequence>MMHLILSCSYLISMDGYYNEASEEPSSSSSSGSLARSLFHEYRQSVIPLQNGHVPSMAFMNNLPYVEIRPQEIQRLAFNDAQRLFYQMKIEASLREWFPEDFNRKSSPVNSDYLRPPHHPSSSSSSLSPNNVSEYSSLLFPLIPKPSTTTEAVNVPVLPPLAPVNMIHQQQQEPLFRNREREEEAMTKAILAVLTGPSSPPSTSSSPQRKRRATAFNRYYSMISGHGRAPLPSLRKQSMMKRAISFYNRLNIYQRERFTRENATTHGEGSGGSSGGGRYTSGPSATQLHHMISERKRREKLNESFQALRSLLPPGTKKDKASVLSIAREQLSSLQGEISKLLERNRKLEAKLAGERDIINDLLPNERFNVHISHISESTSRERILDLRVVLRGDSIRVDDLMIRLLEFLKQINNVSLVSIEARTRARDTSVVLVSLRLKIEGECDESAFQEAVRRVVADLAH</sequence>
<evidence type="ECO:0000256" key="1">
    <source>
        <dbReference type="ARBA" id="ARBA00004123"/>
    </source>
</evidence>
<dbReference type="InterPro" id="IPR044658">
    <property type="entry name" value="bHLH92/bHLH041-like"/>
</dbReference>
<dbReference type="Pfam" id="PF23133">
    <property type="entry name" value="DUF7050"/>
    <property type="match status" value="1"/>
</dbReference>
<keyword evidence="5" id="KW-0539">Nucleus</keyword>
<evidence type="ECO:0000259" key="8">
    <source>
        <dbReference type="PROSITE" id="PS50888"/>
    </source>
</evidence>
<organism evidence="10">
    <name type="scientific">Arabidopsis lyrata subsp. lyrata</name>
    <name type="common">Lyre-leaved rock-cress</name>
    <dbReference type="NCBI Taxonomy" id="81972"/>
    <lineage>
        <taxon>Eukaryota</taxon>
        <taxon>Viridiplantae</taxon>
        <taxon>Streptophyta</taxon>
        <taxon>Embryophyta</taxon>
        <taxon>Tracheophyta</taxon>
        <taxon>Spermatophyta</taxon>
        <taxon>Magnoliopsida</taxon>
        <taxon>eudicotyledons</taxon>
        <taxon>Gunneridae</taxon>
        <taxon>Pentapetalae</taxon>
        <taxon>rosids</taxon>
        <taxon>malvids</taxon>
        <taxon>Brassicales</taxon>
        <taxon>Brassicaceae</taxon>
        <taxon>Camelineae</taxon>
        <taxon>Arabidopsis</taxon>
    </lineage>
</organism>
<keyword evidence="4" id="KW-0804">Transcription</keyword>
<dbReference type="PANTHER" id="PTHR46665:SF1">
    <property type="entry name" value="SPERMATOGENESIS- AND OOGENESIS-SPECIFIC BASIC HELIX-LOOP-HELIX-CONTAINING PROTEIN 1"/>
    <property type="match status" value="1"/>
</dbReference>
<comment type="subcellular location">
    <subcellularLocation>
        <location evidence="1">Nucleus</location>
    </subcellularLocation>
</comment>
<reference evidence="10" key="1">
    <citation type="journal article" date="2011" name="Nat. Genet.">
        <title>The Arabidopsis lyrata genome sequence and the basis of rapid genome size change.</title>
        <authorList>
            <person name="Hu T.T."/>
            <person name="Pattyn P."/>
            <person name="Bakker E.G."/>
            <person name="Cao J."/>
            <person name="Cheng J.-F."/>
            <person name="Clark R.M."/>
            <person name="Fahlgren N."/>
            <person name="Fawcett J.A."/>
            <person name="Grimwood J."/>
            <person name="Gundlach H."/>
            <person name="Haberer G."/>
            <person name="Hollister J.D."/>
            <person name="Ossowski S."/>
            <person name="Ottilar R.P."/>
            <person name="Salamov A.A."/>
            <person name="Schneeberger K."/>
            <person name="Spannagl M."/>
            <person name="Wang X."/>
            <person name="Yang L."/>
            <person name="Nasrallah M.E."/>
            <person name="Bergelson J."/>
            <person name="Carrington J.C."/>
            <person name="Gaut B.S."/>
            <person name="Schmutz J."/>
            <person name="Mayer K.F.X."/>
            <person name="Van de Peer Y."/>
            <person name="Grigoriev I.V."/>
            <person name="Nordborg M."/>
            <person name="Weigel D."/>
            <person name="Guo Y.-L."/>
        </authorList>
    </citation>
    <scope>NUCLEOTIDE SEQUENCE [LARGE SCALE GENOMIC DNA]</scope>
    <source>
        <strain evidence="10">cv. MN47</strain>
    </source>
</reference>
<keyword evidence="2" id="KW-0805">Transcription regulation</keyword>
<dbReference type="SMART" id="SM00353">
    <property type="entry name" value="HLH"/>
    <property type="match status" value="1"/>
</dbReference>
<name>D7MM88_ARALL</name>
<evidence type="ECO:0000256" key="4">
    <source>
        <dbReference type="ARBA" id="ARBA00023163"/>
    </source>
</evidence>
<dbReference type="InterPro" id="IPR011598">
    <property type="entry name" value="bHLH_dom"/>
</dbReference>
<dbReference type="AlphaFoldDB" id="D7MM88"/>
<keyword evidence="3" id="KW-0238">DNA-binding</keyword>
<feature type="domain" description="BHLH" evidence="8">
    <location>
        <begin position="285"/>
        <end position="334"/>
    </location>
</feature>
<dbReference type="Gramene" id="Al_scaffold_0008_2143">
    <property type="protein sequence ID" value="Al_scaffold_0008_2143"/>
    <property type="gene ID" value="Al_scaffold_0008_2143"/>
</dbReference>
<dbReference type="GO" id="GO:0046983">
    <property type="term" value="F:protein dimerization activity"/>
    <property type="evidence" value="ECO:0007669"/>
    <property type="project" value="InterPro"/>
</dbReference>
<feature type="compositionally biased region" description="Gly residues" evidence="7">
    <location>
        <begin position="268"/>
        <end position="279"/>
    </location>
</feature>
<dbReference type="InterPro" id="IPR055477">
    <property type="entry name" value="DUF7049"/>
</dbReference>
<evidence type="ECO:0000313" key="9">
    <source>
        <dbReference type="EMBL" id="EFH42433.1"/>
    </source>
</evidence>
<dbReference type="SUPFAM" id="SSF47459">
    <property type="entry name" value="HLH, helix-loop-helix DNA-binding domain"/>
    <property type="match status" value="1"/>
</dbReference>